<evidence type="ECO:0000313" key="2">
    <source>
        <dbReference type="EMBL" id="AQQ71759.1"/>
    </source>
</evidence>
<organism evidence="2 3">
    <name type="scientific">Limihaloglobus sulfuriphilus</name>
    <dbReference type="NCBI Taxonomy" id="1851148"/>
    <lineage>
        <taxon>Bacteria</taxon>
        <taxon>Pseudomonadati</taxon>
        <taxon>Planctomycetota</taxon>
        <taxon>Phycisphaerae</taxon>
        <taxon>Sedimentisphaerales</taxon>
        <taxon>Sedimentisphaeraceae</taxon>
        <taxon>Limihaloglobus</taxon>
    </lineage>
</organism>
<dbReference type="SUPFAM" id="SSF54523">
    <property type="entry name" value="Pili subunits"/>
    <property type="match status" value="1"/>
</dbReference>
<dbReference type="EMBL" id="CP019646">
    <property type="protein sequence ID" value="AQQ71759.1"/>
    <property type="molecule type" value="Genomic_DNA"/>
</dbReference>
<keyword evidence="1" id="KW-1133">Transmembrane helix</keyword>
<dbReference type="PANTHER" id="PTHR30093">
    <property type="entry name" value="GENERAL SECRETION PATHWAY PROTEIN G"/>
    <property type="match status" value="1"/>
</dbReference>
<dbReference type="Gene3D" id="3.30.700.10">
    <property type="entry name" value="Glycoprotein, Type 4 Pilin"/>
    <property type="match status" value="1"/>
</dbReference>
<keyword evidence="1" id="KW-0472">Membrane</keyword>
<dbReference type="Pfam" id="PF07963">
    <property type="entry name" value="N_methyl"/>
    <property type="match status" value="1"/>
</dbReference>
<dbReference type="Proteomes" id="UP000188181">
    <property type="component" value="Chromosome"/>
</dbReference>
<accession>A0A1Q2MGI1</accession>
<keyword evidence="1" id="KW-0812">Transmembrane</keyword>
<dbReference type="InterPro" id="IPR045584">
    <property type="entry name" value="Pilin-like"/>
</dbReference>
<dbReference type="AlphaFoldDB" id="A0A1Q2MGI1"/>
<evidence type="ECO:0000313" key="3">
    <source>
        <dbReference type="Proteomes" id="UP000188181"/>
    </source>
</evidence>
<protein>
    <submittedName>
        <fullName evidence="2">PilD-dependent protein PddA</fullName>
    </submittedName>
</protein>
<keyword evidence="3" id="KW-1185">Reference proteome</keyword>
<dbReference type="OrthoDB" id="259596at2"/>
<dbReference type="RefSeq" id="WP_146683902.1">
    <property type="nucleotide sequence ID" value="NZ_CP019646.1"/>
</dbReference>
<proteinExistence type="predicted"/>
<dbReference type="KEGG" id="pbas:SMSP2_02137"/>
<dbReference type="NCBIfam" id="TIGR02532">
    <property type="entry name" value="IV_pilin_GFxxxE"/>
    <property type="match status" value="1"/>
</dbReference>
<dbReference type="STRING" id="1851148.SMSP2_02137"/>
<name>A0A1Q2MGI1_9BACT</name>
<feature type="transmembrane region" description="Helical" evidence="1">
    <location>
        <begin position="12"/>
        <end position="31"/>
    </location>
</feature>
<sequence length="259" mass="29139">MTTKNRYSKAFTLIELLVVISIIALLMAILMPTLSRARQQAKAVVCGTNLKTLGTVWTFYAEDNNGYFPMGNSWRTWKAWWKGPEDGGITNYLPSGSRWAAEADESGVFEGYYCPANAKTAMSVEATKDGSGDGFGIGTGYHYNYHLGFQRYTKIAKVEQAAQVPHMFDYWYADATKPSQYMGNYFSSAFDPAESPNDWRAWRFMQAVPTVHGSGSNFSFVDGHVEKCQSLNTEEDYANKYIWEPAGSYYKEEPGMSLF</sequence>
<dbReference type="InterPro" id="IPR012902">
    <property type="entry name" value="N_methyl_site"/>
</dbReference>
<gene>
    <name evidence="2" type="primary">xcpT_15</name>
    <name evidence="2" type="ORF">SMSP2_02137</name>
</gene>
<evidence type="ECO:0000256" key="1">
    <source>
        <dbReference type="SAM" id="Phobius"/>
    </source>
</evidence>
<reference evidence="3" key="1">
    <citation type="submission" date="2017-02" db="EMBL/GenBank/DDBJ databases">
        <title>Comparative genomics and description of representatives of a novel lineage of planctomycetes thriving in anoxic sediments.</title>
        <authorList>
            <person name="Spring S."/>
            <person name="Bunk B."/>
            <person name="Sproer C."/>
        </authorList>
    </citation>
    <scope>NUCLEOTIDE SEQUENCE [LARGE SCALE GENOMIC DNA]</scope>
    <source>
        <strain evidence="3">SM-Chi-D1</strain>
    </source>
</reference>